<feature type="region of interest" description="Disordered" evidence="1">
    <location>
        <begin position="1"/>
        <end position="36"/>
    </location>
</feature>
<dbReference type="Gene3D" id="2.30.42.10">
    <property type="match status" value="1"/>
</dbReference>
<dbReference type="InterPro" id="IPR036034">
    <property type="entry name" value="PDZ_sf"/>
</dbReference>
<dbReference type="SUPFAM" id="SSF50156">
    <property type="entry name" value="PDZ domain-like"/>
    <property type="match status" value="1"/>
</dbReference>
<evidence type="ECO:0000256" key="1">
    <source>
        <dbReference type="SAM" id="MobiDB-lite"/>
    </source>
</evidence>
<dbReference type="Pfam" id="PF17820">
    <property type="entry name" value="PDZ_6"/>
    <property type="match status" value="1"/>
</dbReference>
<name>A0A1I8G6X2_9PLAT</name>
<proteinExistence type="predicted"/>
<dbReference type="WBParaSite" id="maker-uti_cns_0001057-snap-gene-0.2-mRNA-1">
    <property type="protein sequence ID" value="maker-uti_cns_0001057-snap-gene-0.2-mRNA-1"/>
    <property type="gene ID" value="maker-uti_cns_0001057-snap-gene-0.2"/>
</dbReference>
<dbReference type="AlphaFoldDB" id="A0A1I8G6X2"/>
<dbReference type="PANTHER" id="PTHR23122">
    <property type="entry name" value="MEMBRANE-ASSOCIATED GUANYLATE KINASE MAGUK"/>
    <property type="match status" value="1"/>
</dbReference>
<evidence type="ECO:0000313" key="3">
    <source>
        <dbReference type="Proteomes" id="UP000095280"/>
    </source>
</evidence>
<dbReference type="PROSITE" id="PS50106">
    <property type="entry name" value="PDZ"/>
    <property type="match status" value="1"/>
</dbReference>
<feature type="domain" description="PDZ" evidence="2">
    <location>
        <begin position="73"/>
        <end position="153"/>
    </location>
</feature>
<reference evidence="4" key="1">
    <citation type="submission" date="2016-11" db="UniProtKB">
        <authorList>
            <consortium name="WormBaseParasite"/>
        </authorList>
    </citation>
    <scope>IDENTIFICATION</scope>
</reference>
<sequence length="366" mass="39276">MRQPRAQPAKVKRVSYAGLPPPGSSASAAPTTASVSMTVSSVTGSAALDASSALSTTEERLSPGDPFLVADRQVSIYKGFGECLGLTTSRVKVPGLPCVEEIQPGGQLDRQGVLQAGDLIVEVNEQPVDTPEALRRMLRQLSGTVTFGLLTPPVAKSRQQRSGSGGATRQYIRACFDYKPDLDSRLAQRRRRFVSRHKEDQQPPKVLLAGELDSAGGTEYWLARPVSEGAGSGQALWGLVPSLQTVRSMDDENRRLSAPPRMSASNASSANQFPAAAVARRQQPQAPASQYYEPVSRARPQPVACLVLAGPSGSGRSRLQRRLMNRLPDRFIAVDAATNDSSGGRRLREKLRRAHLAGELLEQSSG</sequence>
<dbReference type="InterPro" id="IPR050716">
    <property type="entry name" value="MAGUK"/>
</dbReference>
<dbReference type="SMART" id="SM00228">
    <property type="entry name" value="PDZ"/>
    <property type="match status" value="1"/>
</dbReference>
<accession>A0A1I8G6X2</accession>
<dbReference type="Gene3D" id="2.30.30.40">
    <property type="entry name" value="SH3 Domains"/>
    <property type="match status" value="1"/>
</dbReference>
<evidence type="ECO:0000259" key="2">
    <source>
        <dbReference type="PROSITE" id="PS50106"/>
    </source>
</evidence>
<dbReference type="InterPro" id="IPR041489">
    <property type="entry name" value="PDZ_6"/>
</dbReference>
<organism evidence="3 4">
    <name type="scientific">Macrostomum lignano</name>
    <dbReference type="NCBI Taxonomy" id="282301"/>
    <lineage>
        <taxon>Eukaryota</taxon>
        <taxon>Metazoa</taxon>
        <taxon>Spiralia</taxon>
        <taxon>Lophotrochozoa</taxon>
        <taxon>Platyhelminthes</taxon>
        <taxon>Rhabditophora</taxon>
        <taxon>Macrostomorpha</taxon>
        <taxon>Macrostomida</taxon>
        <taxon>Macrostomidae</taxon>
        <taxon>Macrostomum</taxon>
    </lineage>
</organism>
<feature type="compositionally biased region" description="Low complexity" evidence="1">
    <location>
        <begin position="274"/>
        <end position="288"/>
    </location>
</feature>
<feature type="compositionally biased region" description="Polar residues" evidence="1">
    <location>
        <begin position="263"/>
        <end position="272"/>
    </location>
</feature>
<feature type="compositionally biased region" description="Low complexity" evidence="1">
    <location>
        <begin position="24"/>
        <end position="36"/>
    </location>
</feature>
<keyword evidence="3" id="KW-1185">Reference proteome</keyword>
<dbReference type="InterPro" id="IPR027417">
    <property type="entry name" value="P-loop_NTPase"/>
</dbReference>
<feature type="region of interest" description="Disordered" evidence="1">
    <location>
        <begin position="251"/>
        <end position="295"/>
    </location>
</feature>
<dbReference type="InterPro" id="IPR001478">
    <property type="entry name" value="PDZ"/>
</dbReference>
<dbReference type="Proteomes" id="UP000095280">
    <property type="component" value="Unplaced"/>
</dbReference>
<protein>
    <submittedName>
        <fullName evidence="4">PDZ domain-containing protein</fullName>
    </submittedName>
</protein>
<dbReference type="SUPFAM" id="SSF52540">
    <property type="entry name" value="P-loop containing nucleoside triphosphate hydrolases"/>
    <property type="match status" value="1"/>
</dbReference>
<evidence type="ECO:0000313" key="4">
    <source>
        <dbReference type="WBParaSite" id="maker-uti_cns_0001057-snap-gene-0.2-mRNA-1"/>
    </source>
</evidence>